<evidence type="ECO:0000256" key="5">
    <source>
        <dbReference type="ARBA" id="ARBA00022801"/>
    </source>
</evidence>
<dbReference type="PROSITE" id="PS00761">
    <property type="entry name" value="SPASE_I_3"/>
    <property type="match status" value="1"/>
</dbReference>
<proteinExistence type="inferred from homology"/>
<dbReference type="PANTHER" id="PTHR43390">
    <property type="entry name" value="SIGNAL PEPTIDASE I"/>
    <property type="match status" value="1"/>
</dbReference>
<evidence type="ECO:0000256" key="7">
    <source>
        <dbReference type="RuleBase" id="RU003993"/>
    </source>
</evidence>
<dbReference type="CDD" id="cd06530">
    <property type="entry name" value="S26_SPase_I"/>
    <property type="match status" value="1"/>
</dbReference>
<dbReference type="GO" id="GO:0006465">
    <property type="term" value="P:signal peptide processing"/>
    <property type="evidence" value="ECO:0007669"/>
    <property type="project" value="InterPro"/>
</dbReference>
<protein>
    <recommendedName>
        <fullName evidence="3 7">Signal peptidase I</fullName>
        <ecNumber evidence="3 7">3.4.21.89</ecNumber>
    </recommendedName>
</protein>
<feature type="active site" evidence="6">
    <location>
        <position position="80"/>
    </location>
</feature>
<accession>A0A1Y4EHL0</accession>
<evidence type="ECO:0000256" key="2">
    <source>
        <dbReference type="ARBA" id="ARBA00004401"/>
    </source>
</evidence>
<organism evidence="11 12">
    <name type="scientific">Thomasclavelia spiroformis</name>
    <dbReference type="NCBI Taxonomy" id="29348"/>
    <lineage>
        <taxon>Bacteria</taxon>
        <taxon>Bacillati</taxon>
        <taxon>Bacillota</taxon>
        <taxon>Erysipelotrichia</taxon>
        <taxon>Erysipelotrichales</taxon>
        <taxon>Coprobacillaceae</taxon>
        <taxon>Thomasclavelia</taxon>
    </lineage>
</organism>
<dbReference type="InterPro" id="IPR019756">
    <property type="entry name" value="Pept_S26A_signal_pept_1_Ser-AS"/>
</dbReference>
<dbReference type="EMBL" id="NFLB01000004">
    <property type="protein sequence ID" value="OUQ05799.1"/>
    <property type="molecule type" value="Genomic_DNA"/>
</dbReference>
<evidence type="ECO:0000256" key="3">
    <source>
        <dbReference type="ARBA" id="ARBA00013208"/>
    </source>
</evidence>
<comment type="caution">
    <text evidence="11">The sequence shown here is derived from an EMBL/GenBank/DDBJ whole genome shotgun (WGS) entry which is preliminary data.</text>
</comment>
<name>A0A1Y4EHL0_9FIRM</name>
<evidence type="ECO:0000313" key="11">
    <source>
        <dbReference type="EMBL" id="OUQ05799.1"/>
    </source>
</evidence>
<dbReference type="Proteomes" id="UP000749320">
    <property type="component" value="Unassembled WGS sequence"/>
</dbReference>
<dbReference type="InterPro" id="IPR019757">
    <property type="entry name" value="Pept_S26A_signal_pept_1_Lys-AS"/>
</dbReference>
<reference evidence="12" key="1">
    <citation type="submission" date="2017-04" db="EMBL/GenBank/DDBJ databases">
        <title>Function of individual gut microbiota members based on whole genome sequencing of pure cultures obtained from chicken caecum.</title>
        <authorList>
            <person name="Medvecky M."/>
            <person name="Cejkova D."/>
            <person name="Polansky O."/>
            <person name="Karasova D."/>
            <person name="Kubasova T."/>
            <person name="Cizek A."/>
            <person name="Rychlik I."/>
        </authorList>
    </citation>
    <scope>NUCLEOTIDE SEQUENCE [LARGE SCALE GENOMIC DNA]</scope>
    <source>
        <strain evidence="12">An149</strain>
    </source>
</reference>
<gene>
    <name evidence="10" type="primary">lepB</name>
    <name evidence="11" type="ORF">B5E91_05115</name>
    <name evidence="10" type="ORF">K8V91_10275</name>
</gene>
<dbReference type="InterPro" id="IPR019533">
    <property type="entry name" value="Peptidase_S26"/>
</dbReference>
<feature type="domain" description="Peptidase S26" evidence="9">
    <location>
        <begin position="9"/>
        <end position="170"/>
    </location>
</feature>
<dbReference type="InterPro" id="IPR036286">
    <property type="entry name" value="LexA/Signal_pep-like_sf"/>
</dbReference>
<comment type="similarity">
    <text evidence="8">Belongs to the peptidase S26 family.</text>
</comment>
<dbReference type="GO" id="GO:0005886">
    <property type="term" value="C:plasma membrane"/>
    <property type="evidence" value="ECO:0007669"/>
    <property type="project" value="UniProtKB-SubCell"/>
</dbReference>
<reference evidence="10" key="3">
    <citation type="journal article" date="2021" name="PeerJ">
        <title>Extensive microbial diversity within the chicken gut microbiome revealed by metagenomics and culture.</title>
        <authorList>
            <person name="Gilroy R."/>
            <person name="Ravi A."/>
            <person name="Getino M."/>
            <person name="Pursley I."/>
            <person name="Horton D.L."/>
            <person name="Alikhan N.F."/>
            <person name="Baker D."/>
            <person name="Gharbi K."/>
            <person name="Hall N."/>
            <person name="Watson M."/>
            <person name="Adriaenssens E.M."/>
            <person name="Foster-Nyarko E."/>
            <person name="Jarju S."/>
            <person name="Secka A."/>
            <person name="Antonio M."/>
            <person name="Oren A."/>
            <person name="Chaudhuri R.R."/>
            <person name="La Ragione R."/>
            <person name="Hildebrand F."/>
            <person name="Pallen M.J."/>
        </authorList>
    </citation>
    <scope>NUCLEOTIDE SEQUENCE</scope>
    <source>
        <strain evidence="10">CHK193-16274</strain>
    </source>
</reference>
<dbReference type="SUPFAM" id="SSF51306">
    <property type="entry name" value="LexA/Signal peptidase"/>
    <property type="match status" value="1"/>
</dbReference>
<evidence type="ECO:0000256" key="4">
    <source>
        <dbReference type="ARBA" id="ARBA00022670"/>
    </source>
</evidence>
<sequence length="181" mass="20941">MAKRKELIRFSLELVIIVAVTATVCTKIVVPVKIQGDSMYPTLHDKDTLIVNKLYLNRSDIKRFDIVVLKSDKLNQDIIKRVIGLPGDNIVFKDDKLYINGTYYVEDYLDKDYIEEAKEKYNAKLFTEDFEITLDNDEIFVLGDNRLRSSDSRTLGTFKYSDIIGKKGIVIFPLKNMKFVE</sequence>
<dbReference type="Gene3D" id="2.10.109.10">
    <property type="entry name" value="Umud Fragment, subunit A"/>
    <property type="match status" value="1"/>
</dbReference>
<comment type="subcellular location">
    <subcellularLocation>
        <location evidence="2">Cell membrane</location>
        <topology evidence="2">Single-pass type II membrane protein</topology>
    </subcellularLocation>
    <subcellularLocation>
        <location evidence="8">Membrane</location>
        <topology evidence="8">Single-pass type II membrane protein</topology>
    </subcellularLocation>
</comment>
<dbReference type="PROSITE" id="PS00501">
    <property type="entry name" value="SPASE_I_1"/>
    <property type="match status" value="1"/>
</dbReference>
<evidence type="ECO:0000256" key="1">
    <source>
        <dbReference type="ARBA" id="ARBA00000677"/>
    </source>
</evidence>
<dbReference type="InterPro" id="IPR019758">
    <property type="entry name" value="Pept_S26A_signal_pept_1_CS"/>
</dbReference>
<evidence type="ECO:0000313" key="10">
    <source>
        <dbReference type="EMBL" id="HJF41301.1"/>
    </source>
</evidence>
<feature type="active site" evidence="6">
    <location>
        <position position="38"/>
    </location>
</feature>
<dbReference type="Proteomes" id="UP000196258">
    <property type="component" value="Unassembled WGS sequence"/>
</dbReference>
<dbReference type="Pfam" id="PF10502">
    <property type="entry name" value="Peptidase_S26"/>
    <property type="match status" value="1"/>
</dbReference>
<dbReference type="NCBIfam" id="TIGR02227">
    <property type="entry name" value="sigpep_I_bact"/>
    <property type="match status" value="1"/>
</dbReference>
<reference evidence="11" key="2">
    <citation type="journal article" date="2018" name="BMC Genomics">
        <title>Whole genome sequencing and function prediction of 133 gut anaerobes isolated from chicken caecum in pure cultures.</title>
        <authorList>
            <person name="Medvecky M."/>
            <person name="Cejkova D."/>
            <person name="Polansky O."/>
            <person name="Karasova D."/>
            <person name="Kubasova T."/>
            <person name="Cizek A."/>
            <person name="Rychlik I."/>
        </authorList>
    </citation>
    <scope>NUCLEOTIDE SEQUENCE</scope>
    <source>
        <strain evidence="11">An149</strain>
    </source>
</reference>
<dbReference type="EMBL" id="DYWV01000354">
    <property type="protein sequence ID" value="HJF41301.1"/>
    <property type="molecule type" value="Genomic_DNA"/>
</dbReference>
<evidence type="ECO:0000256" key="8">
    <source>
        <dbReference type="RuleBase" id="RU362042"/>
    </source>
</evidence>
<dbReference type="GO" id="GO:0004252">
    <property type="term" value="F:serine-type endopeptidase activity"/>
    <property type="evidence" value="ECO:0007669"/>
    <property type="project" value="InterPro"/>
</dbReference>
<keyword evidence="5 7" id="KW-0378">Hydrolase</keyword>
<dbReference type="PROSITE" id="PS00760">
    <property type="entry name" value="SPASE_I_2"/>
    <property type="match status" value="1"/>
</dbReference>
<comment type="catalytic activity">
    <reaction evidence="1 7">
        <text>Cleavage of hydrophobic, N-terminal signal or leader sequences from secreted and periplasmic proteins.</text>
        <dbReference type="EC" id="3.4.21.89"/>
    </reaction>
</comment>
<evidence type="ECO:0000313" key="12">
    <source>
        <dbReference type="Proteomes" id="UP000196258"/>
    </source>
</evidence>
<dbReference type="InterPro" id="IPR000223">
    <property type="entry name" value="Pept_S26A_signal_pept_1"/>
</dbReference>
<reference evidence="10" key="4">
    <citation type="submission" date="2021-09" db="EMBL/GenBank/DDBJ databases">
        <authorList>
            <person name="Gilroy R."/>
        </authorList>
    </citation>
    <scope>NUCLEOTIDE SEQUENCE</scope>
    <source>
        <strain evidence="10">CHK193-16274</strain>
    </source>
</reference>
<evidence type="ECO:0000256" key="6">
    <source>
        <dbReference type="PIRSR" id="PIRSR600223-1"/>
    </source>
</evidence>
<dbReference type="PANTHER" id="PTHR43390:SF8">
    <property type="entry name" value="SIGNAL PEPTIDASE I"/>
    <property type="match status" value="1"/>
</dbReference>
<dbReference type="GO" id="GO:0009003">
    <property type="term" value="F:signal peptidase activity"/>
    <property type="evidence" value="ECO:0007669"/>
    <property type="project" value="UniProtKB-EC"/>
</dbReference>
<dbReference type="EC" id="3.4.21.89" evidence="3 7"/>
<dbReference type="RefSeq" id="WP_087255774.1">
    <property type="nucleotide sequence ID" value="NZ_CAJFOD010000012.1"/>
</dbReference>
<dbReference type="AlphaFoldDB" id="A0A1Y4EHL0"/>
<keyword evidence="4 7" id="KW-0645">Protease</keyword>
<dbReference type="PRINTS" id="PR00727">
    <property type="entry name" value="LEADERPTASE"/>
</dbReference>
<evidence type="ECO:0000259" key="9">
    <source>
        <dbReference type="Pfam" id="PF10502"/>
    </source>
</evidence>